<dbReference type="SUPFAM" id="SSF53300">
    <property type="entry name" value="vWA-like"/>
    <property type="match status" value="1"/>
</dbReference>
<evidence type="ECO:0000259" key="3">
    <source>
        <dbReference type="PROSITE" id="PS50234"/>
    </source>
</evidence>
<dbReference type="CDD" id="cd01451">
    <property type="entry name" value="vWA_Magnesium_chelatase"/>
    <property type="match status" value="1"/>
</dbReference>
<dbReference type="GO" id="GO:0016851">
    <property type="term" value="F:magnesium chelatase activity"/>
    <property type="evidence" value="ECO:0007669"/>
    <property type="project" value="UniProtKB-EC"/>
</dbReference>
<evidence type="ECO:0000256" key="2">
    <source>
        <dbReference type="SAM" id="MobiDB-lite"/>
    </source>
</evidence>
<dbReference type="PANTHER" id="PTHR43473:SF2">
    <property type="entry name" value="MAGNESIUM-CHELATASE SUBUNIT CHLD, CHLOROPLASTIC"/>
    <property type="match status" value="1"/>
</dbReference>
<dbReference type="InterPro" id="IPR027417">
    <property type="entry name" value="P-loop_NTPase"/>
</dbReference>
<feature type="region of interest" description="Disordered" evidence="2">
    <location>
        <begin position="263"/>
        <end position="299"/>
    </location>
</feature>
<sequence length="607" mass="63545">MTDEDGSADRAWSDALLAAAITAIDGARFGGVVLRAPHGPVRQSWLDILTTLMPAGVPVRKMPSHIGDDRLIGGLDLAASLSAGRRVADHGLLAASHGGLVVVPMAERLASTTAARLAAAFDTGTVTVARDGLDLCLPARFAMVALDEGATDEDAVPSGLRDRLALHLDLTGVDHRQAVADLDRLSGAVSEARSLRTEVTVPDQALEALCATAAALGIDSLRPSRFAVAVARTLAMLDGRSEVCEADVVDAARLVLAPRATCLPADPDEIDEPQDGEKPPSPEDQDTAEAGPDDDKINPESLEDIVIAATAASIPDKLLERWRTPAAGRGGDRAGGRTGAVAASRRRGRPVGATAGSPGDGARLNLIETLRAAAPWQRLRATPDDAAGRIHVRKSDFRIARHKRPTETTTIFVVDASGSSALHRLSEAKGAVELLLAECYARRDHVALITFRGTGAELLLPATRSLFRAKRNLAGMRGGGGTPLASALQVSVALADQERRRDRTPMVVLLTDGRANITLDGRHDRGVATADATAQAAGLRATGVPALLIDTGPRPDPRARTLADAMTARYVPMPQAGAQAMSAIVRGAVETERHAPHRAAGEQRVPC</sequence>
<dbReference type="InterPro" id="IPR041702">
    <property type="entry name" value="BchD/ChlD_VWA"/>
</dbReference>
<evidence type="ECO:0000313" key="5">
    <source>
        <dbReference type="Proteomes" id="UP001229244"/>
    </source>
</evidence>
<dbReference type="RefSeq" id="WP_306885322.1">
    <property type="nucleotide sequence ID" value="NZ_JAUSUL010000002.1"/>
</dbReference>
<organism evidence="4 5">
    <name type="scientific">Amorphus orientalis</name>
    <dbReference type="NCBI Taxonomy" id="649198"/>
    <lineage>
        <taxon>Bacteria</taxon>
        <taxon>Pseudomonadati</taxon>
        <taxon>Pseudomonadota</taxon>
        <taxon>Alphaproteobacteria</taxon>
        <taxon>Hyphomicrobiales</taxon>
        <taxon>Amorphaceae</taxon>
        <taxon>Amorphus</taxon>
    </lineage>
</organism>
<dbReference type="SMART" id="SM00327">
    <property type="entry name" value="VWA"/>
    <property type="match status" value="1"/>
</dbReference>
<keyword evidence="4" id="KW-0436">Ligase</keyword>
<accession>A0AAE4ASV0</accession>
<dbReference type="Pfam" id="PF13519">
    <property type="entry name" value="VWA_2"/>
    <property type="match status" value="1"/>
</dbReference>
<dbReference type="Proteomes" id="UP001229244">
    <property type="component" value="Unassembled WGS sequence"/>
</dbReference>
<dbReference type="InterPro" id="IPR002035">
    <property type="entry name" value="VWF_A"/>
</dbReference>
<dbReference type="Gene3D" id="3.40.50.410">
    <property type="entry name" value="von Willebrand factor, type A domain"/>
    <property type="match status" value="1"/>
</dbReference>
<dbReference type="EC" id="6.6.1.1" evidence="4"/>
<protein>
    <submittedName>
        <fullName evidence="4">Magnesium chelatase subunit D</fullName>
        <ecNumber evidence="4">6.6.1.1</ecNumber>
    </submittedName>
</protein>
<gene>
    <name evidence="4" type="ORF">J2S73_001949</name>
</gene>
<name>A0AAE4ASV0_9HYPH</name>
<dbReference type="InterPro" id="IPR036465">
    <property type="entry name" value="vWFA_dom_sf"/>
</dbReference>
<evidence type="ECO:0000256" key="1">
    <source>
        <dbReference type="ARBA" id="ARBA00005799"/>
    </source>
</evidence>
<dbReference type="Pfam" id="PF17863">
    <property type="entry name" value="AAA_lid_2"/>
    <property type="match status" value="1"/>
</dbReference>
<dbReference type="SUPFAM" id="SSF52540">
    <property type="entry name" value="P-loop containing nucleoside triphosphate hydrolases"/>
    <property type="match status" value="1"/>
</dbReference>
<dbReference type="Gene3D" id="1.10.8.80">
    <property type="entry name" value="Magnesium chelatase subunit I, C-Terminal domain"/>
    <property type="match status" value="1"/>
</dbReference>
<dbReference type="PROSITE" id="PS50234">
    <property type="entry name" value="VWFA"/>
    <property type="match status" value="1"/>
</dbReference>
<keyword evidence="5" id="KW-1185">Reference proteome</keyword>
<dbReference type="InterPro" id="IPR041628">
    <property type="entry name" value="ChlI/MoxR_AAA_lid"/>
</dbReference>
<feature type="region of interest" description="Disordered" evidence="2">
    <location>
        <begin position="325"/>
        <end position="360"/>
    </location>
</feature>
<dbReference type="AlphaFoldDB" id="A0AAE4ASV0"/>
<feature type="domain" description="VWFA" evidence="3">
    <location>
        <begin position="409"/>
        <end position="562"/>
    </location>
</feature>
<dbReference type="EMBL" id="JAUSUL010000002">
    <property type="protein sequence ID" value="MDQ0315492.1"/>
    <property type="molecule type" value="Genomic_DNA"/>
</dbReference>
<reference evidence="4" key="1">
    <citation type="submission" date="2023-07" db="EMBL/GenBank/DDBJ databases">
        <title>Genomic Encyclopedia of Type Strains, Phase IV (KMG-IV): sequencing the most valuable type-strain genomes for metagenomic binning, comparative biology and taxonomic classification.</title>
        <authorList>
            <person name="Goeker M."/>
        </authorList>
    </citation>
    <scope>NUCLEOTIDE SEQUENCE</scope>
    <source>
        <strain evidence="4">DSM 21202</strain>
    </source>
</reference>
<proteinExistence type="inferred from homology"/>
<dbReference type="PANTHER" id="PTHR43473">
    <property type="entry name" value="MAGNESIUM-CHELATASE SUBUNIT CHLD, CHLOROPLASTIC"/>
    <property type="match status" value="1"/>
</dbReference>
<dbReference type="NCBIfam" id="NF009943">
    <property type="entry name" value="PRK13406.1"/>
    <property type="match status" value="1"/>
</dbReference>
<dbReference type="Gene3D" id="3.40.50.300">
    <property type="entry name" value="P-loop containing nucleotide triphosphate hydrolases"/>
    <property type="match status" value="1"/>
</dbReference>
<comment type="similarity">
    <text evidence="1">Belongs to the Mg-chelatase subunits D/I family.</text>
</comment>
<evidence type="ECO:0000313" key="4">
    <source>
        <dbReference type="EMBL" id="MDQ0315492.1"/>
    </source>
</evidence>
<comment type="caution">
    <text evidence="4">The sequence shown here is derived from an EMBL/GenBank/DDBJ whole genome shotgun (WGS) entry which is preliminary data.</text>
</comment>